<dbReference type="SUPFAM" id="SSF53474">
    <property type="entry name" value="alpha/beta-Hydrolases"/>
    <property type="match status" value="1"/>
</dbReference>
<dbReference type="EMBL" id="LBGP01000049">
    <property type="protein sequence ID" value="KQA95828.1"/>
    <property type="molecule type" value="Genomic_DNA"/>
</dbReference>
<evidence type="ECO:0000259" key="1">
    <source>
        <dbReference type="Pfam" id="PF00561"/>
    </source>
</evidence>
<proteinExistence type="predicted"/>
<comment type="caution">
    <text evidence="2">The sequence shown here is derived from an EMBL/GenBank/DDBJ whole genome shotgun (WGS) entry which is preliminary data.</text>
</comment>
<evidence type="ECO:0000313" key="3">
    <source>
        <dbReference type="Proteomes" id="UP000050491"/>
    </source>
</evidence>
<accession>A0A0Q0PLP7</accession>
<evidence type="ECO:0000313" key="2">
    <source>
        <dbReference type="EMBL" id="KQA95828.1"/>
    </source>
</evidence>
<sequence length="256" mass="28407">MKNKNGYIGVNGSEIYYALSGNPTGKPLLMLHGGLGSLNELTPIHKYVSTDYQLISIDFRGHGKSLLGELPLNYMQYQQDVQHILSYLGIEKYSIFGFSDGGIVGYRLAAQEPERVSCLVTLGSQWRLEADDPSIELLSGLTAEFWVSRFADDVAFYEASNPKPDFPKLVDMVKAVWLDTTETGYPDELVEKICCPTLVMRGDNDFLFSLDEAVALKSKIAGCSFANIPLTAHSSHQESPELVGEMLKQFLSQHKN</sequence>
<dbReference type="InterPro" id="IPR000073">
    <property type="entry name" value="AB_hydrolase_1"/>
</dbReference>
<dbReference type="RefSeq" id="WP_055065370.1">
    <property type="nucleotide sequence ID" value="NZ_LBGP01000049.1"/>
</dbReference>
<dbReference type="InterPro" id="IPR029058">
    <property type="entry name" value="AB_hydrolase_fold"/>
</dbReference>
<dbReference type="Gene3D" id="3.40.50.1820">
    <property type="entry name" value="alpha/beta hydrolase"/>
    <property type="match status" value="1"/>
</dbReference>
<protein>
    <submittedName>
        <fullName evidence="2">Oxidoreductase</fullName>
    </submittedName>
</protein>
<dbReference type="OrthoDB" id="9796770at2"/>
<dbReference type="Pfam" id="PF00561">
    <property type="entry name" value="Abhydrolase_1"/>
    <property type="match status" value="1"/>
</dbReference>
<name>A0A0Q0PLP7_VIBMT</name>
<reference evidence="2 3" key="1">
    <citation type="journal article" date="2015" name="Genome Biol. Evol.">
        <title>The Dynamics of Genetic Interactions between Vibrio metoecus and Vibrio cholerae, Two Close Relatives Co-Occurring in the Environment.</title>
        <authorList>
            <person name="Orata F.D."/>
            <person name="Kirchberger P.C."/>
            <person name="Meheust R."/>
            <person name="Barlow E.J."/>
            <person name="Tarr C.L."/>
            <person name="Boucher Y."/>
        </authorList>
    </citation>
    <scope>NUCLEOTIDE SEQUENCE [LARGE SCALE GENOMIC DNA]</scope>
    <source>
        <strain evidence="2 3">YB5B04</strain>
    </source>
</reference>
<dbReference type="Proteomes" id="UP000050491">
    <property type="component" value="Unassembled WGS sequence"/>
</dbReference>
<dbReference type="PATRIC" id="fig|1481663.12.peg.2975"/>
<dbReference type="PANTHER" id="PTHR43798">
    <property type="entry name" value="MONOACYLGLYCEROL LIPASE"/>
    <property type="match status" value="1"/>
</dbReference>
<gene>
    <name evidence="2" type="ORF">XV92_18220</name>
</gene>
<organism evidence="2 3">
    <name type="scientific">Vibrio metoecus</name>
    <dbReference type="NCBI Taxonomy" id="1481663"/>
    <lineage>
        <taxon>Bacteria</taxon>
        <taxon>Pseudomonadati</taxon>
        <taxon>Pseudomonadota</taxon>
        <taxon>Gammaproteobacteria</taxon>
        <taxon>Vibrionales</taxon>
        <taxon>Vibrionaceae</taxon>
        <taxon>Vibrio</taxon>
    </lineage>
</organism>
<dbReference type="InterPro" id="IPR050266">
    <property type="entry name" value="AB_hydrolase_sf"/>
</dbReference>
<dbReference type="AlphaFoldDB" id="A0A0Q0PLP7"/>
<feature type="domain" description="AB hydrolase-1" evidence="1">
    <location>
        <begin position="26"/>
        <end position="131"/>
    </location>
</feature>